<accession>A0A0E9QC05</accession>
<evidence type="ECO:0000313" key="1">
    <source>
        <dbReference type="EMBL" id="JAH14401.1"/>
    </source>
</evidence>
<dbReference type="EMBL" id="GBXM01094176">
    <property type="protein sequence ID" value="JAH14401.1"/>
    <property type="molecule type" value="Transcribed_RNA"/>
</dbReference>
<name>A0A0E9QC05_ANGAN</name>
<reference evidence="1" key="1">
    <citation type="submission" date="2014-11" db="EMBL/GenBank/DDBJ databases">
        <authorList>
            <person name="Amaro Gonzalez C."/>
        </authorList>
    </citation>
    <scope>NUCLEOTIDE SEQUENCE</scope>
</reference>
<protein>
    <submittedName>
        <fullName evidence="1">Uncharacterized protein</fullName>
    </submittedName>
</protein>
<reference evidence="1" key="2">
    <citation type="journal article" date="2015" name="Fish Shellfish Immunol.">
        <title>Early steps in the European eel (Anguilla anguilla)-Vibrio vulnificus interaction in the gills: Role of the RtxA13 toxin.</title>
        <authorList>
            <person name="Callol A."/>
            <person name="Pajuelo D."/>
            <person name="Ebbesson L."/>
            <person name="Teles M."/>
            <person name="MacKenzie S."/>
            <person name="Amaro C."/>
        </authorList>
    </citation>
    <scope>NUCLEOTIDE SEQUENCE</scope>
</reference>
<sequence length="44" mass="4827">MRVFVFFSQDKKTDLASLLVTIQSVSLDALSCISRVVALEQLPG</sequence>
<organism evidence="1">
    <name type="scientific">Anguilla anguilla</name>
    <name type="common">European freshwater eel</name>
    <name type="synonym">Muraena anguilla</name>
    <dbReference type="NCBI Taxonomy" id="7936"/>
    <lineage>
        <taxon>Eukaryota</taxon>
        <taxon>Metazoa</taxon>
        <taxon>Chordata</taxon>
        <taxon>Craniata</taxon>
        <taxon>Vertebrata</taxon>
        <taxon>Euteleostomi</taxon>
        <taxon>Actinopterygii</taxon>
        <taxon>Neopterygii</taxon>
        <taxon>Teleostei</taxon>
        <taxon>Anguilliformes</taxon>
        <taxon>Anguillidae</taxon>
        <taxon>Anguilla</taxon>
    </lineage>
</organism>
<dbReference type="AlphaFoldDB" id="A0A0E9QC05"/>
<proteinExistence type="predicted"/>